<name>A2BW15_PROM5</name>
<dbReference type="KEGG" id="pmc:P9515_07671"/>
<dbReference type="Proteomes" id="UP000001589">
    <property type="component" value="Chromosome"/>
</dbReference>
<proteinExistence type="predicted"/>
<dbReference type="AlphaFoldDB" id="A2BW15"/>
<accession>A2BW15</accession>
<evidence type="ECO:0000313" key="1">
    <source>
        <dbReference type="EMBL" id="ABM71976.1"/>
    </source>
</evidence>
<dbReference type="EMBL" id="CP000552">
    <property type="protein sequence ID" value="ABM71976.1"/>
    <property type="molecule type" value="Genomic_DNA"/>
</dbReference>
<dbReference type="STRING" id="167542.P9515_07671"/>
<gene>
    <name evidence="1" type="ordered locus">P9515_07671</name>
</gene>
<sequence>MKGRIKSGIIDLLRIQCNTYYSLVLNFNMPTKKRRVGFIPRNDVLEIINKLSVDNNLSYSKIINILVEEALYKRGLFNISPVIYIDEKNNNWKKINQDRFERVNNEFDNKYKNKLLKENNLNSQELKDQTLDNEIYSKFIMFLQFQERMKTSES</sequence>
<reference evidence="1 2" key="1">
    <citation type="journal article" date="2007" name="PLoS Genet.">
        <title>Patterns and implications of gene gain and loss in the evolution of Prochlorococcus.</title>
        <authorList>
            <person name="Kettler G.C."/>
            <person name="Martiny A.C."/>
            <person name="Huang K."/>
            <person name="Zucker J."/>
            <person name="Coleman M.L."/>
            <person name="Rodrigue S."/>
            <person name="Chen F."/>
            <person name="Lapidus A."/>
            <person name="Ferriera S."/>
            <person name="Johnson J."/>
            <person name="Steglich C."/>
            <person name="Church G.M."/>
            <person name="Richardson P."/>
            <person name="Chisholm S.W."/>
        </authorList>
    </citation>
    <scope>NUCLEOTIDE SEQUENCE [LARGE SCALE GENOMIC DNA]</scope>
    <source>
        <strain evidence="1 2">MIT 9515</strain>
    </source>
</reference>
<protein>
    <submittedName>
        <fullName evidence="1">Possible BdrC3</fullName>
    </submittedName>
</protein>
<evidence type="ECO:0000313" key="2">
    <source>
        <dbReference type="Proteomes" id="UP000001589"/>
    </source>
</evidence>
<dbReference type="HOGENOM" id="CLU_1915211_0_0_3"/>
<organism evidence="1 2">
    <name type="scientific">Prochlorococcus marinus (strain MIT 9515)</name>
    <dbReference type="NCBI Taxonomy" id="167542"/>
    <lineage>
        <taxon>Bacteria</taxon>
        <taxon>Bacillati</taxon>
        <taxon>Cyanobacteriota</taxon>
        <taxon>Cyanophyceae</taxon>
        <taxon>Synechococcales</taxon>
        <taxon>Prochlorococcaceae</taxon>
        <taxon>Prochlorococcus</taxon>
    </lineage>
</organism>